<evidence type="ECO:0000313" key="3">
    <source>
        <dbReference type="Proteomes" id="UP000035740"/>
    </source>
</evidence>
<feature type="compositionally biased region" description="Polar residues" evidence="1">
    <location>
        <begin position="14"/>
        <end position="31"/>
    </location>
</feature>
<protein>
    <submittedName>
        <fullName evidence="2">Uncharacterized protein</fullName>
    </submittedName>
</protein>
<reference evidence="2 3" key="1">
    <citation type="journal article" date="2014" name="Nature">
        <title>The genome of the recently domesticated crop plant sugar beet (Beta vulgaris).</title>
        <authorList>
            <person name="Dohm J.C."/>
            <person name="Minoche A.E."/>
            <person name="Holtgrawe D."/>
            <person name="Capella-Gutierrez S."/>
            <person name="Zakrzewski F."/>
            <person name="Tafer H."/>
            <person name="Rupp O."/>
            <person name="Sorensen T.R."/>
            <person name="Stracke R."/>
            <person name="Reinhardt R."/>
            <person name="Goesmann A."/>
            <person name="Kraft T."/>
            <person name="Schulz B."/>
            <person name="Stadler P.F."/>
            <person name="Schmidt T."/>
            <person name="Gabaldon T."/>
            <person name="Lehrach H."/>
            <person name="Weisshaar B."/>
            <person name="Himmelbauer H."/>
        </authorList>
    </citation>
    <scope>NUCLEOTIDE SEQUENCE [LARGE SCALE GENOMIC DNA]</scope>
    <source>
        <tissue evidence="2">Taproot</tissue>
    </source>
</reference>
<evidence type="ECO:0000256" key="1">
    <source>
        <dbReference type="SAM" id="MobiDB-lite"/>
    </source>
</evidence>
<keyword evidence="3" id="KW-1185">Reference proteome</keyword>
<feature type="compositionally biased region" description="Basic and acidic residues" evidence="1">
    <location>
        <begin position="43"/>
        <end position="53"/>
    </location>
</feature>
<dbReference type="EMBL" id="KQ090411">
    <property type="protein sequence ID" value="KMS96094.1"/>
    <property type="molecule type" value="Genomic_DNA"/>
</dbReference>
<sequence length="53" mass="5689">MTYRSKRTRVVAASVSNDVTSDSAAPTTSRSPAMITTEDQDDSEGKEAKDPLN</sequence>
<accession>A0A0J8B4I3</accession>
<proteinExistence type="predicted"/>
<name>A0A0J8B4I3_BETVV</name>
<dbReference type="Gramene" id="KMS96094">
    <property type="protein sequence ID" value="KMS96094"/>
    <property type="gene ID" value="BVRB_002060"/>
</dbReference>
<gene>
    <name evidence="2" type="ORF">BVRB_002060</name>
</gene>
<evidence type="ECO:0000313" key="2">
    <source>
        <dbReference type="EMBL" id="KMS96094.1"/>
    </source>
</evidence>
<dbReference type="AlphaFoldDB" id="A0A0J8B4I3"/>
<dbReference type="Proteomes" id="UP000035740">
    <property type="component" value="Unassembled WGS sequence"/>
</dbReference>
<feature type="region of interest" description="Disordered" evidence="1">
    <location>
        <begin position="1"/>
        <end position="53"/>
    </location>
</feature>
<organism evidence="2 3">
    <name type="scientific">Beta vulgaris subsp. vulgaris</name>
    <name type="common">Beet</name>
    <dbReference type="NCBI Taxonomy" id="3555"/>
    <lineage>
        <taxon>Eukaryota</taxon>
        <taxon>Viridiplantae</taxon>
        <taxon>Streptophyta</taxon>
        <taxon>Embryophyta</taxon>
        <taxon>Tracheophyta</taxon>
        <taxon>Spermatophyta</taxon>
        <taxon>Magnoliopsida</taxon>
        <taxon>eudicotyledons</taxon>
        <taxon>Gunneridae</taxon>
        <taxon>Pentapetalae</taxon>
        <taxon>Caryophyllales</taxon>
        <taxon>Chenopodiaceae</taxon>
        <taxon>Betoideae</taxon>
        <taxon>Beta</taxon>
    </lineage>
</organism>